<reference evidence="1 2" key="1">
    <citation type="submission" date="2014-04" db="EMBL/GenBank/DDBJ databases">
        <authorList>
            <consortium name="DOE Joint Genome Institute"/>
            <person name="Kuo A."/>
            <person name="Kohler A."/>
            <person name="Nagy L.G."/>
            <person name="Floudas D."/>
            <person name="Copeland A."/>
            <person name="Barry K.W."/>
            <person name="Cichocki N."/>
            <person name="Veneault-Fourrey C."/>
            <person name="LaButti K."/>
            <person name="Lindquist E.A."/>
            <person name="Lipzen A."/>
            <person name="Lundell T."/>
            <person name="Morin E."/>
            <person name="Murat C."/>
            <person name="Sun H."/>
            <person name="Tunlid A."/>
            <person name="Henrissat B."/>
            <person name="Grigoriev I.V."/>
            <person name="Hibbett D.S."/>
            <person name="Martin F."/>
            <person name="Nordberg H.P."/>
            <person name="Cantor M.N."/>
            <person name="Hua S.X."/>
        </authorList>
    </citation>
    <scope>NUCLEOTIDE SEQUENCE [LARGE SCALE GENOMIC DNA]</scope>
    <source>
        <strain evidence="1 2">LaAM-08-1</strain>
    </source>
</reference>
<name>A0A0C9Y0Q9_9AGAR</name>
<reference evidence="2" key="2">
    <citation type="submission" date="2015-01" db="EMBL/GenBank/DDBJ databases">
        <title>Evolutionary Origins and Diversification of the Mycorrhizal Mutualists.</title>
        <authorList>
            <consortium name="DOE Joint Genome Institute"/>
            <consortium name="Mycorrhizal Genomics Consortium"/>
            <person name="Kohler A."/>
            <person name="Kuo A."/>
            <person name="Nagy L.G."/>
            <person name="Floudas D."/>
            <person name="Copeland A."/>
            <person name="Barry K.W."/>
            <person name="Cichocki N."/>
            <person name="Veneault-Fourrey C."/>
            <person name="LaButti K."/>
            <person name="Lindquist E.A."/>
            <person name="Lipzen A."/>
            <person name="Lundell T."/>
            <person name="Morin E."/>
            <person name="Murat C."/>
            <person name="Riley R."/>
            <person name="Ohm R."/>
            <person name="Sun H."/>
            <person name="Tunlid A."/>
            <person name="Henrissat B."/>
            <person name="Grigoriev I.V."/>
            <person name="Hibbett D.S."/>
            <person name="Martin F."/>
        </authorList>
    </citation>
    <scope>NUCLEOTIDE SEQUENCE [LARGE SCALE GENOMIC DNA]</scope>
    <source>
        <strain evidence="2">LaAM-08-1</strain>
    </source>
</reference>
<dbReference type="OrthoDB" id="2369050at2759"/>
<protein>
    <submittedName>
        <fullName evidence="1">Uncharacterized protein</fullName>
    </submittedName>
</protein>
<keyword evidence="2" id="KW-1185">Reference proteome</keyword>
<accession>A0A0C9Y0Q9</accession>
<proteinExistence type="predicted"/>
<dbReference type="HOGENOM" id="CLU_018255_1_0_1"/>
<organism evidence="1 2">
    <name type="scientific">Laccaria amethystina LaAM-08-1</name>
    <dbReference type="NCBI Taxonomy" id="1095629"/>
    <lineage>
        <taxon>Eukaryota</taxon>
        <taxon>Fungi</taxon>
        <taxon>Dikarya</taxon>
        <taxon>Basidiomycota</taxon>
        <taxon>Agaricomycotina</taxon>
        <taxon>Agaricomycetes</taxon>
        <taxon>Agaricomycetidae</taxon>
        <taxon>Agaricales</taxon>
        <taxon>Agaricineae</taxon>
        <taxon>Hydnangiaceae</taxon>
        <taxon>Laccaria</taxon>
    </lineage>
</organism>
<evidence type="ECO:0000313" key="1">
    <source>
        <dbReference type="EMBL" id="KIK01648.1"/>
    </source>
</evidence>
<dbReference type="STRING" id="1095629.A0A0C9Y0Q9"/>
<gene>
    <name evidence="1" type="ORF">K443DRAFT_132198</name>
</gene>
<dbReference type="AlphaFoldDB" id="A0A0C9Y0Q9"/>
<dbReference type="Proteomes" id="UP000054477">
    <property type="component" value="Unassembled WGS sequence"/>
</dbReference>
<dbReference type="CDD" id="cd00303">
    <property type="entry name" value="retropepsin_like"/>
    <property type="match status" value="1"/>
</dbReference>
<dbReference type="EMBL" id="KN838603">
    <property type="protein sequence ID" value="KIK01648.1"/>
    <property type="molecule type" value="Genomic_DNA"/>
</dbReference>
<sequence>MMDFENAAQDFFVAKSVPADKQVKMVIPGLKDIPVRDWITADHDQVVALPFADFMKELRVNFLHQDWKDPVCNNILTSTLATSNMTFWNGVYCYTPYQRAQHLLKLNCLLRGTLSVFDDTALQNHLEAHLDDDLKAWVKHSKARKDKNINGLRSSSCHANMMPANAATTSALFHLPSLTDSKCMLLNEHEGCTTCRCFYAGHHSQSCPNSFPVSKGYKMLMLTDALAAKKAKAITKSSVKAVAAMIETVSLDKEIAVPAAVLPDSSGKFDSDSEEYDNLSDRDVSDDLCVKHLLWECQVHSLTSDFPMKTHVLVDNGAHLVLVQPKVVTQLGLKTYHLHKPKVVDVTFSNGKKKKPKLYDYVKLSLVSLDAQLTAKTVRALVAPGLCTSIILRLPWLVKNSIFTDHATRTCIDKINVYDLLNPPVIVPPPPPKPHLHEQLKETKPEKKLVLAELMMVCNNRLKDPKLKPEKVKDFNVAGAVQHRIEMLALTETLKRCQQKLRTEYIFFFKPIPHMDELP</sequence>
<evidence type="ECO:0000313" key="2">
    <source>
        <dbReference type="Proteomes" id="UP000054477"/>
    </source>
</evidence>